<dbReference type="Proteomes" id="UP000033886">
    <property type="component" value="Unassembled WGS sequence"/>
</dbReference>
<dbReference type="AlphaFoldDB" id="A0A0G0FBM6"/>
<evidence type="ECO:0000313" key="2">
    <source>
        <dbReference type="Proteomes" id="UP000033886"/>
    </source>
</evidence>
<protein>
    <submittedName>
        <fullName evidence="1">Uncharacterized protein</fullName>
    </submittedName>
</protein>
<evidence type="ECO:0000313" key="1">
    <source>
        <dbReference type="EMBL" id="KKQ15347.1"/>
    </source>
</evidence>
<reference evidence="1 2" key="1">
    <citation type="journal article" date="2015" name="Nature">
        <title>rRNA introns, odd ribosomes, and small enigmatic genomes across a large radiation of phyla.</title>
        <authorList>
            <person name="Brown C.T."/>
            <person name="Hug L.A."/>
            <person name="Thomas B.C."/>
            <person name="Sharon I."/>
            <person name="Castelle C.J."/>
            <person name="Singh A."/>
            <person name="Wilkins M.J."/>
            <person name="Williams K.H."/>
            <person name="Banfield J.F."/>
        </authorList>
    </citation>
    <scope>NUCLEOTIDE SEQUENCE [LARGE SCALE GENOMIC DNA]</scope>
</reference>
<proteinExistence type="predicted"/>
<organism evidence="1 2">
    <name type="scientific">candidate division WS6 bacterium GW2011_GWF1_36_8</name>
    <dbReference type="NCBI Taxonomy" id="1619098"/>
    <lineage>
        <taxon>Bacteria</taxon>
        <taxon>Candidatus Dojkabacteria</taxon>
    </lineage>
</organism>
<accession>A0A0G0FBM6</accession>
<dbReference type="EMBL" id="LBSK01000045">
    <property type="protein sequence ID" value="KKQ15347.1"/>
    <property type="molecule type" value="Genomic_DNA"/>
</dbReference>
<name>A0A0G0FBM6_9BACT</name>
<sequence>MKHESVLGLSMIKNDELVVWINVLSNDQVDQDGEVYPAIAEPEQLMNELNMINDLLKLQKLKALLNKKRGLKDVISGRIAMELTPKNQKL</sequence>
<gene>
    <name evidence="1" type="ORF">US29_C0045G0004</name>
</gene>
<comment type="caution">
    <text evidence="1">The sequence shown here is derived from an EMBL/GenBank/DDBJ whole genome shotgun (WGS) entry which is preliminary data.</text>
</comment>